<dbReference type="EMBL" id="JAFHLR010000036">
    <property type="protein sequence ID" value="KAG5465106.1"/>
    <property type="molecule type" value="Genomic_DNA"/>
</dbReference>
<dbReference type="SUPFAM" id="SSF50911">
    <property type="entry name" value="Mannose 6-phosphate receptor domain"/>
    <property type="match status" value="1"/>
</dbReference>
<dbReference type="InterPro" id="IPR009011">
    <property type="entry name" value="Man6P_isomerase_rcpt-bd_dom_sf"/>
</dbReference>
<dbReference type="RefSeq" id="XP_067058737.1">
    <property type="nucleotide sequence ID" value="XM_067202636.1"/>
</dbReference>
<dbReference type="PANTHER" id="PTHR15414:SF0">
    <property type="entry name" value="ENDOPLASMIC RETICULUM LECTIN 1"/>
    <property type="match status" value="1"/>
</dbReference>
<dbReference type="GO" id="GO:0030970">
    <property type="term" value="P:retrograde protein transport, ER to cytosol"/>
    <property type="evidence" value="ECO:0007669"/>
    <property type="project" value="TreeGrafter"/>
</dbReference>
<dbReference type="PANTHER" id="PTHR15414">
    <property type="entry name" value="OS-9-RELATED"/>
    <property type="match status" value="1"/>
</dbReference>
<feature type="chain" id="PRO_5032744691" description="MRH domain-containing protein" evidence="1">
    <location>
        <begin position="33"/>
        <end position="249"/>
    </location>
</feature>
<reference evidence="3" key="2">
    <citation type="journal article" date="2021" name="Sci. Data">
        <title>Chromosome-scale genome sequencing, assembly and annotation of six genomes from subfamily Leishmaniinae.</title>
        <authorList>
            <person name="Almutairi H."/>
            <person name="Urbaniak M.D."/>
            <person name="Bates M.D."/>
            <person name="Jariyapan N."/>
            <person name="Kwakye-Nuako G."/>
            <person name="Thomaz Soccol V."/>
            <person name="Al-Salem W.S."/>
            <person name="Dillon R.J."/>
            <person name="Bates P.A."/>
            <person name="Gatherer D."/>
        </authorList>
    </citation>
    <scope>NUCLEOTIDE SEQUENCE [LARGE SCALE GENOMIC DNA]</scope>
</reference>
<feature type="signal peptide" evidence="1">
    <location>
        <begin position="1"/>
        <end position="32"/>
    </location>
</feature>
<dbReference type="GeneID" id="92356570"/>
<dbReference type="GO" id="GO:0005788">
    <property type="term" value="C:endoplasmic reticulum lumen"/>
    <property type="evidence" value="ECO:0007669"/>
    <property type="project" value="TreeGrafter"/>
</dbReference>
<keyword evidence="1" id="KW-0732">Signal</keyword>
<accession>A0A836G006</accession>
<evidence type="ECO:0000313" key="3">
    <source>
        <dbReference type="Proteomes" id="UP000674143"/>
    </source>
</evidence>
<evidence type="ECO:0008006" key="4">
    <source>
        <dbReference type="Google" id="ProtNLM"/>
    </source>
</evidence>
<comment type="caution">
    <text evidence="2">The sequence shown here is derived from an EMBL/GenBank/DDBJ whole genome shotgun (WGS) entry which is preliminary data.</text>
</comment>
<dbReference type="KEGG" id="loi:92356570"/>
<dbReference type="Proteomes" id="UP000674143">
    <property type="component" value="Unassembled WGS sequence"/>
</dbReference>
<evidence type="ECO:0000256" key="1">
    <source>
        <dbReference type="SAM" id="SignalP"/>
    </source>
</evidence>
<gene>
    <name evidence="2" type="ORF">LSCM4_00558</name>
</gene>
<name>A0A836G006_9TRYP</name>
<proteinExistence type="predicted"/>
<dbReference type="AlphaFoldDB" id="A0A836G006"/>
<protein>
    <recommendedName>
        <fullName evidence="4">MRH domain-containing protein</fullName>
    </recommendedName>
</protein>
<sequence length="249" mass="28724">MMWCRSGCVRWLAAAVAVAFAVVVLELCGAAAAPIDLSDPVEHNHFLLLAPYGSRHQPNANPDGATTARYVQLSNGSRYVCETTNVLRREPFDAKHYPLGHQMESLMFVMRNSDHPCVQYAEDKRVAIYCWDKKVREEYYTEKNGRSLGVRRTDQPHPYWSATDAFGRYAATIYDNGDECSYDKTRRIETEVRFYCRNSEFQNPIPYMSLYESSQCRYMLRLLSRKFCSVPLLDHPSEEETVVCRMLVD</sequence>
<evidence type="ECO:0000313" key="2">
    <source>
        <dbReference type="EMBL" id="KAG5465106.1"/>
    </source>
</evidence>
<dbReference type="GO" id="GO:0030968">
    <property type="term" value="P:endoplasmic reticulum unfolded protein response"/>
    <property type="evidence" value="ECO:0007669"/>
    <property type="project" value="InterPro"/>
</dbReference>
<organism evidence="2 3">
    <name type="scientific">Leishmania orientalis</name>
    <dbReference type="NCBI Taxonomy" id="2249476"/>
    <lineage>
        <taxon>Eukaryota</taxon>
        <taxon>Discoba</taxon>
        <taxon>Euglenozoa</taxon>
        <taxon>Kinetoplastea</taxon>
        <taxon>Metakinetoplastina</taxon>
        <taxon>Trypanosomatida</taxon>
        <taxon>Trypanosomatidae</taxon>
        <taxon>Leishmaniinae</taxon>
        <taxon>Leishmania</taxon>
    </lineage>
</organism>
<dbReference type="Gene3D" id="2.70.130.10">
    <property type="entry name" value="Mannose-6-phosphate receptor binding domain"/>
    <property type="match status" value="1"/>
</dbReference>
<keyword evidence="3" id="KW-1185">Reference proteome</keyword>
<reference evidence="3" key="1">
    <citation type="journal article" date="2021" name="Microbiol. Resour. Announc.">
        <title>LGAAP: Leishmaniinae Genome Assembly and Annotation Pipeline.</title>
        <authorList>
            <person name="Almutairi H."/>
            <person name="Urbaniak M.D."/>
            <person name="Bates M.D."/>
            <person name="Jariyapan N."/>
            <person name="Kwakye-Nuako G."/>
            <person name="Thomaz-Soccol V."/>
            <person name="Al-Salem W.S."/>
            <person name="Dillon R.J."/>
            <person name="Bates P.A."/>
            <person name="Gatherer D."/>
        </authorList>
    </citation>
    <scope>NUCLEOTIDE SEQUENCE [LARGE SCALE GENOMIC DNA]</scope>
</reference>
<dbReference type="InterPro" id="IPR045149">
    <property type="entry name" value="OS-9-like"/>
</dbReference>